<sequence>MNNISFPKSFYFEKIKYDNLTLRGPKKIIWRILGLVFVLVLIALSIYFIDFSFAPNGRSVFSQNIIDFFRPHLISKLIPGQNLFLLSIKYLWESIKVAFLGTIIGTCLALFTAFFSNYKMNKYWIAIPIKFIIIVLRLLPELFFIYLFQISADKTLAINLIFSWFTWLWLHEYFSQVIENANFEIFYWLTKIKQNRFTAFFKEIWPQISPKILNYIFYAFESNIRWSTILSKLGFLGIGILIYPNSINVNYFHELLIPLLILATFLIFIEFCNFIISNLLFYSRTQKVNIKKYAKNSTIKKIIIFIAIAMGLIITIFACLSLRGEKFYSTQGNYYFKELFNGEWKNVFLGWKTNSNFGLLYMLLQLGALVFLSILLTYFISYFKLLLLSRQLFKRSYWIEKIWNTILRSIPVISLFLLISNLFNKLEAAFVIAFAIHSSSTISRMLESSIKKISTNKINELKIKGYSKFYIFRNFIMPTIKLDLITFMTFEIEKITRNFITYGLFSASLLGSETNLGRYKEISDIAPYLWIEFIIIGLINLGNYLYRLRLNKGSIKK</sequence>
<feature type="transmembrane region" description="Helical" evidence="7">
    <location>
        <begin position="28"/>
        <end position="49"/>
    </location>
</feature>
<feature type="transmembrane region" description="Helical" evidence="7">
    <location>
        <begin position="224"/>
        <end position="243"/>
    </location>
</feature>
<evidence type="ECO:0000313" key="10">
    <source>
        <dbReference type="Proteomes" id="UP000029712"/>
    </source>
</evidence>
<proteinExistence type="inferred from homology"/>
<feature type="transmembrane region" description="Helical" evidence="7">
    <location>
        <begin position="127"/>
        <end position="150"/>
    </location>
</feature>
<dbReference type="InterPro" id="IPR035906">
    <property type="entry name" value="MetI-like_sf"/>
</dbReference>
<evidence type="ECO:0000256" key="5">
    <source>
        <dbReference type="ARBA" id="ARBA00022989"/>
    </source>
</evidence>
<dbReference type="EMBL" id="CP033021">
    <property type="protein sequence ID" value="AYN65514.1"/>
    <property type="molecule type" value="Genomic_DNA"/>
</dbReference>
<evidence type="ECO:0000259" key="8">
    <source>
        <dbReference type="PROSITE" id="PS50928"/>
    </source>
</evidence>
<dbReference type="Pfam" id="PF00528">
    <property type="entry name" value="BPD_transp_1"/>
    <property type="match status" value="1"/>
</dbReference>
<keyword evidence="6 7" id="KW-0472">Membrane</keyword>
<dbReference type="InterPro" id="IPR000515">
    <property type="entry name" value="MetI-like"/>
</dbReference>
<evidence type="ECO:0000256" key="4">
    <source>
        <dbReference type="ARBA" id="ARBA00022692"/>
    </source>
</evidence>
<evidence type="ECO:0000256" key="7">
    <source>
        <dbReference type="RuleBase" id="RU363032"/>
    </source>
</evidence>
<feature type="transmembrane region" description="Helical" evidence="7">
    <location>
        <begin position="255"/>
        <end position="281"/>
    </location>
</feature>
<feature type="transmembrane region" description="Helical" evidence="7">
    <location>
        <begin position="95"/>
        <end position="115"/>
    </location>
</feature>
<accession>A0A454C9Y5</accession>
<dbReference type="PANTHER" id="PTHR30043:SF1">
    <property type="entry name" value="ABC TRANSPORT SYSTEM PERMEASE PROTEIN P69"/>
    <property type="match status" value="1"/>
</dbReference>
<feature type="transmembrane region" description="Helical" evidence="7">
    <location>
        <begin position="156"/>
        <end position="174"/>
    </location>
</feature>
<feature type="transmembrane region" description="Helical" evidence="7">
    <location>
        <begin position="471"/>
        <end position="490"/>
    </location>
</feature>
<comment type="subcellular location">
    <subcellularLocation>
        <location evidence="1 7">Cell membrane</location>
        <topology evidence="1 7">Multi-pass membrane protein</topology>
    </subcellularLocation>
</comment>
<comment type="similarity">
    <text evidence="7">Belongs to the binding-protein-dependent transport system permease family.</text>
</comment>
<keyword evidence="3" id="KW-1003">Cell membrane</keyword>
<reference evidence="9 10" key="1">
    <citation type="submission" date="2014-08" db="EMBL/GenBank/DDBJ databases">
        <authorList>
            <person name="Kuleshov K."/>
            <person name="Dedkov V."/>
            <person name="Markelov M."/>
            <person name="Pimkina E."/>
        </authorList>
    </citation>
    <scope>NUCLEOTIDE SEQUENCE [LARGE SCALE GENOMIC DNA]</scope>
    <source>
        <strain evidence="10">TOA</strain>
    </source>
</reference>
<organism evidence="9 10">
    <name type="scientific">Metamycoplasma hominis</name>
    <name type="common">Mycoplasma hominis</name>
    <dbReference type="NCBI Taxonomy" id="2098"/>
    <lineage>
        <taxon>Bacteria</taxon>
        <taxon>Bacillati</taxon>
        <taxon>Mycoplasmatota</taxon>
        <taxon>Mycoplasmoidales</taxon>
        <taxon>Metamycoplasmataceae</taxon>
        <taxon>Metamycoplasma</taxon>
    </lineage>
</organism>
<feature type="transmembrane region" description="Helical" evidence="7">
    <location>
        <begin position="402"/>
        <end position="423"/>
    </location>
</feature>
<dbReference type="PROSITE" id="PS50928">
    <property type="entry name" value="ABC_TM1"/>
    <property type="match status" value="1"/>
</dbReference>
<dbReference type="SUPFAM" id="SSF161098">
    <property type="entry name" value="MetI-like"/>
    <property type="match status" value="2"/>
</dbReference>
<feature type="transmembrane region" description="Helical" evidence="7">
    <location>
        <begin position="429"/>
        <end position="450"/>
    </location>
</feature>
<feature type="transmembrane region" description="Helical" evidence="7">
    <location>
        <begin position="525"/>
        <end position="546"/>
    </location>
</feature>
<name>A0A454C9Y5_METHO</name>
<dbReference type="AlphaFoldDB" id="A0A454C9Y5"/>
<dbReference type="OrthoDB" id="401373at2"/>
<dbReference type="GO" id="GO:0005886">
    <property type="term" value="C:plasma membrane"/>
    <property type="evidence" value="ECO:0007669"/>
    <property type="project" value="UniProtKB-SubCell"/>
</dbReference>
<keyword evidence="2 7" id="KW-0813">Transport</keyword>
<dbReference type="PANTHER" id="PTHR30043">
    <property type="entry name" value="PHOSPHONATES TRANSPORT SYSTEM PERMEASE PROTEIN"/>
    <property type="match status" value="1"/>
</dbReference>
<dbReference type="Proteomes" id="UP000029712">
    <property type="component" value="Chromosome"/>
</dbReference>
<evidence type="ECO:0000256" key="1">
    <source>
        <dbReference type="ARBA" id="ARBA00004651"/>
    </source>
</evidence>
<dbReference type="Gene3D" id="1.10.3720.10">
    <property type="entry name" value="MetI-like"/>
    <property type="match status" value="2"/>
</dbReference>
<dbReference type="GO" id="GO:0055085">
    <property type="term" value="P:transmembrane transport"/>
    <property type="evidence" value="ECO:0007669"/>
    <property type="project" value="InterPro"/>
</dbReference>
<gene>
    <name evidence="9" type="ORF">KN71_002310</name>
</gene>
<keyword evidence="4 7" id="KW-0812">Transmembrane</keyword>
<dbReference type="RefSeq" id="WP_036438572.1">
    <property type="nucleotide sequence ID" value="NZ_CP033021.1"/>
</dbReference>
<evidence type="ECO:0000313" key="9">
    <source>
        <dbReference type="EMBL" id="AYN65514.1"/>
    </source>
</evidence>
<protein>
    <submittedName>
        <fullName evidence="9">ABC transporter permease subunit</fullName>
    </submittedName>
</protein>
<feature type="transmembrane region" description="Helical" evidence="7">
    <location>
        <begin position="302"/>
        <end position="323"/>
    </location>
</feature>
<reference evidence="9 10" key="2">
    <citation type="submission" date="2018-10" db="EMBL/GenBank/DDBJ databases">
        <title>Detection and isolation of Mycoplasma hominis as a predominant microorganism from pelvic cavity of patient with salpingitis and tubo-ovarian abscess.</title>
        <authorList>
            <person name="Guschin A.E."/>
            <person name="Khayrullina G.A."/>
            <person name="Rakovskaya I.V."/>
            <person name="Shelenkov A.A."/>
            <person name="Shagin D.A."/>
        </authorList>
    </citation>
    <scope>NUCLEOTIDE SEQUENCE [LARGE SCALE GENOMIC DNA]</scope>
    <source>
        <strain evidence="10">TOA</strain>
    </source>
</reference>
<keyword evidence="5 7" id="KW-1133">Transmembrane helix</keyword>
<evidence type="ECO:0000256" key="6">
    <source>
        <dbReference type="ARBA" id="ARBA00023136"/>
    </source>
</evidence>
<feature type="transmembrane region" description="Helical" evidence="7">
    <location>
        <begin position="359"/>
        <end position="381"/>
    </location>
</feature>
<feature type="domain" description="ABC transmembrane type-1" evidence="8">
    <location>
        <begin position="363"/>
        <end position="540"/>
    </location>
</feature>
<evidence type="ECO:0000256" key="2">
    <source>
        <dbReference type="ARBA" id="ARBA00022448"/>
    </source>
</evidence>
<evidence type="ECO:0000256" key="3">
    <source>
        <dbReference type="ARBA" id="ARBA00022475"/>
    </source>
</evidence>